<protein>
    <recommendedName>
        <fullName evidence="1">Gene product 88 domain-containing protein</fullName>
    </recommendedName>
</protein>
<evidence type="ECO:0000313" key="3">
    <source>
        <dbReference type="Proteomes" id="UP001302562"/>
    </source>
</evidence>
<organism evidence="2 3">
    <name type="scientific">Roseobacter phage CRP-125</name>
    <dbReference type="NCBI Taxonomy" id="3072844"/>
    <lineage>
        <taxon>Viruses</taxon>
        <taxon>Duplodnaviria</taxon>
        <taxon>Heunggongvirae</taxon>
        <taxon>Uroviricota</taxon>
        <taxon>Caudoviricetes</taxon>
        <taxon>Autographivirales</taxon>
        <taxon>Autographivirales incertae sedis</taxon>
        <taxon>Actaeavirus</taxon>
        <taxon>Actaeavirus CRP125</taxon>
    </lineage>
</organism>
<dbReference type="Pfam" id="PF17338">
    <property type="entry name" value="GP88"/>
    <property type="match status" value="1"/>
</dbReference>
<name>A0AAX3ZXE3_9CAUD</name>
<dbReference type="Proteomes" id="UP001302562">
    <property type="component" value="Segment"/>
</dbReference>
<dbReference type="InterPro" id="IPR020290">
    <property type="entry name" value="Gp88"/>
</dbReference>
<accession>A0AAX3ZXE3</accession>
<feature type="domain" description="Gene product 88" evidence="1">
    <location>
        <begin position="40"/>
        <end position="211"/>
    </location>
</feature>
<evidence type="ECO:0000259" key="1">
    <source>
        <dbReference type="Pfam" id="PF17338"/>
    </source>
</evidence>
<reference evidence="2 3" key="1">
    <citation type="submission" date="2023-08" db="EMBL/GenBank/DDBJ databases">
        <authorList>
            <person name="Du S."/>
            <person name="Wu Z."/>
            <person name="Wu Y."/>
            <person name="Yang M."/>
            <person name="Shao J."/>
            <person name="Liu H."/>
            <person name="Zhao Y."/>
            <person name="Zhang Z."/>
        </authorList>
    </citation>
    <scope>NUCLEOTIDE SEQUENCE [LARGE SCALE GENOMIC DNA]</scope>
</reference>
<sequence length="258" mass="27991">MNNGTSPPLLVVSGYAFQTDEAQQAETTIEVLTMSFHNIKTLKSAQEIAGKFSDKNSKMPGSTFAISAKECNVGGKLANVKGSVCDRCYALKLQKLRPSVDKGWTSNYLAATKMIAENADKWAAACAFQINRMAGKTGEMFHRWFDSGDLQSVEMLAAIVKTCELTPEIQHWLPTREAKIVKTFTKAGGVIPSNLVIRISSTMIGDAPIKGYANTSTVHRKGDEPVGHICPASQQNGNCGDCRACWTPSVDNVSYPLH</sequence>
<gene>
    <name evidence="2" type="ORF">CRP125_gp49</name>
</gene>
<keyword evidence="3" id="KW-1185">Reference proteome</keyword>
<evidence type="ECO:0000313" key="2">
    <source>
        <dbReference type="EMBL" id="WMM95352.1"/>
    </source>
</evidence>
<dbReference type="EMBL" id="OR420743">
    <property type="protein sequence ID" value="WMM95352.1"/>
    <property type="molecule type" value="Genomic_DNA"/>
</dbReference>
<proteinExistence type="predicted"/>